<proteinExistence type="predicted"/>
<organism evidence="2">
    <name type="scientific">marine sediment metagenome</name>
    <dbReference type="NCBI Taxonomy" id="412755"/>
    <lineage>
        <taxon>unclassified sequences</taxon>
        <taxon>metagenomes</taxon>
        <taxon>ecological metagenomes</taxon>
    </lineage>
</organism>
<gene>
    <name evidence="2" type="ORF">LCGC14_1759370</name>
</gene>
<accession>A0A0F9K155</accession>
<protein>
    <submittedName>
        <fullName evidence="2">Uncharacterized protein</fullName>
    </submittedName>
</protein>
<dbReference type="EMBL" id="LAZR01016343">
    <property type="protein sequence ID" value="KKM04913.1"/>
    <property type="molecule type" value="Genomic_DNA"/>
</dbReference>
<feature type="compositionally biased region" description="Polar residues" evidence="1">
    <location>
        <begin position="38"/>
        <end position="50"/>
    </location>
</feature>
<name>A0A0F9K155_9ZZZZ</name>
<evidence type="ECO:0000313" key="2">
    <source>
        <dbReference type="EMBL" id="KKM04913.1"/>
    </source>
</evidence>
<sequence length="115" mass="12723">MSDRERPVAASKDRVSDAVIHTLRPRMTLEVYSRALSAPSQPRDGTSRQSGKPDHRLWYPGKVGQRGSQAMSEKTLFPYIDPPTPGCVGRGTGIGMDMRNLNQNDVLGSYNSYDI</sequence>
<comment type="caution">
    <text evidence="2">The sequence shown here is derived from an EMBL/GenBank/DDBJ whole genome shotgun (WGS) entry which is preliminary data.</text>
</comment>
<evidence type="ECO:0000256" key="1">
    <source>
        <dbReference type="SAM" id="MobiDB-lite"/>
    </source>
</evidence>
<dbReference type="AlphaFoldDB" id="A0A0F9K155"/>
<feature type="region of interest" description="Disordered" evidence="1">
    <location>
        <begin position="33"/>
        <end position="67"/>
    </location>
</feature>
<reference evidence="2" key="1">
    <citation type="journal article" date="2015" name="Nature">
        <title>Complex archaea that bridge the gap between prokaryotes and eukaryotes.</title>
        <authorList>
            <person name="Spang A."/>
            <person name="Saw J.H."/>
            <person name="Jorgensen S.L."/>
            <person name="Zaremba-Niedzwiedzka K."/>
            <person name="Martijn J."/>
            <person name="Lind A.E."/>
            <person name="van Eijk R."/>
            <person name="Schleper C."/>
            <person name="Guy L."/>
            <person name="Ettema T.J."/>
        </authorList>
    </citation>
    <scope>NUCLEOTIDE SEQUENCE</scope>
</reference>